<dbReference type="Proteomes" id="UP001152888">
    <property type="component" value="Unassembled WGS sequence"/>
</dbReference>
<feature type="coiled-coil region" evidence="1">
    <location>
        <begin position="272"/>
        <end position="369"/>
    </location>
</feature>
<comment type="caution">
    <text evidence="4">The sequence shown here is derived from an EMBL/GenBank/DDBJ whole genome shotgun (WGS) entry which is preliminary data.</text>
</comment>
<keyword evidence="1" id="KW-0175">Coiled coil</keyword>
<accession>A0A9P0LRT0</accession>
<feature type="region of interest" description="Disordered" evidence="2">
    <location>
        <begin position="161"/>
        <end position="182"/>
    </location>
</feature>
<proteinExistence type="predicted"/>
<keyword evidence="3" id="KW-0472">Membrane</keyword>
<sequence length="558" mass="64141">MKIHWRSLIVFGITFWAVLCLNDFFGGMPRYHSCELQQDREALSILDKGIYENIDDVKRFMKETQFGQRVYKFGWTLLLWNTVTFMFCISFCFCAKTLSWVVLKMFIPRRSSQRILQMTAFSPLTQRSNSSLSKIPVKVGQLSGRSSDTSIHIKPRMNQDASCPNLLANKPRRNSSTDSKHQDFPLTANSQVFYDIMETVPIRPQCQTIYKNDRIFPCNDNERRFDKHLENQCAKLREEMAKLQATSLKEHAVLSRKLDAITKEKKDIAKLLTTVQKENRAAKQQLEELMQEKAALVKRLENATKEFKSNTKTKKIALQKLDEATANCENLNKQLEQVSRDKEILEGKLKLLEKEYEKLQERVIMSSKTNLDNYQEHTPERDNTMKNISPHTGHLEVCQDMNLASVSQTEMDMKNIQVKIKQLEKNLENFNTTNPLGYQNGEAESEISLSAQGNATDTARTEEETDVSEFFGGGPRFRYWGGRAGDMISALALRMNEKVGILSNIRETRSDHGDLSTSSSPDIRPLDRIVSSSAAFQNFLRSLHNENRSNYTVVYDTF</sequence>
<dbReference type="OrthoDB" id="6783494at2759"/>
<gene>
    <name evidence="4" type="ORF">ACAOBT_LOCUS25168</name>
</gene>
<reference evidence="4" key="1">
    <citation type="submission" date="2022-03" db="EMBL/GenBank/DDBJ databases">
        <authorList>
            <person name="Sayadi A."/>
        </authorList>
    </citation>
    <scope>NUCLEOTIDE SEQUENCE</scope>
</reference>
<organism evidence="4 5">
    <name type="scientific">Acanthoscelides obtectus</name>
    <name type="common">Bean weevil</name>
    <name type="synonym">Bruchus obtectus</name>
    <dbReference type="NCBI Taxonomy" id="200917"/>
    <lineage>
        <taxon>Eukaryota</taxon>
        <taxon>Metazoa</taxon>
        <taxon>Ecdysozoa</taxon>
        <taxon>Arthropoda</taxon>
        <taxon>Hexapoda</taxon>
        <taxon>Insecta</taxon>
        <taxon>Pterygota</taxon>
        <taxon>Neoptera</taxon>
        <taxon>Endopterygota</taxon>
        <taxon>Coleoptera</taxon>
        <taxon>Polyphaga</taxon>
        <taxon>Cucujiformia</taxon>
        <taxon>Chrysomeloidea</taxon>
        <taxon>Chrysomelidae</taxon>
        <taxon>Bruchinae</taxon>
        <taxon>Bruchini</taxon>
        <taxon>Acanthoscelides</taxon>
    </lineage>
</organism>
<dbReference type="EMBL" id="CAKOFQ010007379">
    <property type="protein sequence ID" value="CAH1999744.1"/>
    <property type="molecule type" value="Genomic_DNA"/>
</dbReference>
<evidence type="ECO:0000256" key="1">
    <source>
        <dbReference type="SAM" id="Coils"/>
    </source>
</evidence>
<keyword evidence="5" id="KW-1185">Reference proteome</keyword>
<keyword evidence="3" id="KW-1133">Transmembrane helix</keyword>
<evidence type="ECO:0000256" key="2">
    <source>
        <dbReference type="SAM" id="MobiDB-lite"/>
    </source>
</evidence>
<dbReference type="AlphaFoldDB" id="A0A9P0LRT0"/>
<evidence type="ECO:0000313" key="4">
    <source>
        <dbReference type="EMBL" id="CAH1999744.1"/>
    </source>
</evidence>
<keyword evidence="3" id="KW-0812">Transmembrane</keyword>
<protein>
    <submittedName>
        <fullName evidence="4">Uncharacterized protein</fullName>
    </submittedName>
</protein>
<feature type="coiled-coil region" evidence="1">
    <location>
        <begin position="406"/>
        <end position="433"/>
    </location>
</feature>
<evidence type="ECO:0000256" key="3">
    <source>
        <dbReference type="SAM" id="Phobius"/>
    </source>
</evidence>
<name>A0A9P0LRT0_ACAOB</name>
<feature type="transmembrane region" description="Helical" evidence="3">
    <location>
        <begin position="7"/>
        <end position="25"/>
    </location>
</feature>
<evidence type="ECO:0000313" key="5">
    <source>
        <dbReference type="Proteomes" id="UP001152888"/>
    </source>
</evidence>
<feature type="transmembrane region" description="Helical" evidence="3">
    <location>
        <begin position="78"/>
        <end position="103"/>
    </location>
</feature>